<dbReference type="PANTHER" id="PTHR31302">
    <property type="entry name" value="TRANSMEMBRANE PROTEIN WITH METALLOPHOSPHOESTERASE DOMAIN-RELATED"/>
    <property type="match status" value="1"/>
</dbReference>
<dbReference type="InterPro" id="IPR029052">
    <property type="entry name" value="Metallo-depent_PP-like"/>
</dbReference>
<evidence type="ECO:0000313" key="4">
    <source>
        <dbReference type="Proteomes" id="UP000003860"/>
    </source>
</evidence>
<gene>
    <name evidence="3" type="ORF">Cpap_3606</name>
</gene>
<dbReference type="GO" id="GO:0016787">
    <property type="term" value="F:hydrolase activity"/>
    <property type="evidence" value="ECO:0007669"/>
    <property type="project" value="InterPro"/>
</dbReference>
<organism evidence="3 4">
    <name type="scientific">Ruminiclostridium papyrosolvens DSM 2782</name>
    <dbReference type="NCBI Taxonomy" id="588581"/>
    <lineage>
        <taxon>Bacteria</taxon>
        <taxon>Bacillati</taxon>
        <taxon>Bacillota</taxon>
        <taxon>Clostridia</taxon>
        <taxon>Eubacteriales</taxon>
        <taxon>Oscillospiraceae</taxon>
        <taxon>Ruminiclostridium</taxon>
    </lineage>
</organism>
<feature type="domain" description="Calcineurin-like phosphoesterase" evidence="2">
    <location>
        <begin position="38"/>
        <end position="206"/>
    </location>
</feature>
<reference evidence="3" key="2">
    <citation type="submission" date="2011-01" db="EMBL/GenBank/DDBJ databases">
        <title>The Non-contiguous Finished genome of Clostridium papyrosolvens.</title>
        <authorList>
            <person name="Lucas S."/>
            <person name="Copeland A."/>
            <person name="Lapidus A."/>
            <person name="Cheng J.-F."/>
            <person name="Goodwin L."/>
            <person name="Pitluck S."/>
            <person name="Misra M."/>
            <person name="Chertkov O."/>
            <person name="Detter J.C."/>
            <person name="Han C."/>
            <person name="Tapia R."/>
            <person name="Land M."/>
            <person name="Hauser L."/>
            <person name="Kyrpides N."/>
            <person name="Ivanova N."/>
            <person name="Pagani I."/>
            <person name="Mouttaki H."/>
            <person name="He Z."/>
            <person name="Zhou J."/>
            <person name="Hemme C.L."/>
            <person name="Woyke T."/>
        </authorList>
    </citation>
    <scope>NUCLEOTIDE SEQUENCE [LARGE SCALE GENOMIC DNA]</scope>
    <source>
        <strain evidence="3">DSM 2782</strain>
    </source>
</reference>
<dbReference type="Pfam" id="PF00149">
    <property type="entry name" value="Metallophos"/>
    <property type="match status" value="1"/>
</dbReference>
<reference evidence="3" key="1">
    <citation type="submission" date="2009-07" db="EMBL/GenBank/DDBJ databases">
        <authorList>
            <consortium name="US DOE Joint Genome Institute (JGI-PGF)"/>
            <person name="Lucas S."/>
            <person name="Copeland A."/>
            <person name="Lapidus A."/>
            <person name="Glavina del Rio T."/>
            <person name="Tice H."/>
            <person name="Bruce D."/>
            <person name="Goodwin L."/>
            <person name="Pitluck S."/>
            <person name="Larimer F."/>
            <person name="Land M.L."/>
            <person name="Mouttaki H."/>
            <person name="He Z."/>
            <person name="Zhou J."/>
            <person name="Hemme C.L."/>
        </authorList>
    </citation>
    <scope>NUCLEOTIDE SEQUENCE [LARGE SCALE GENOMIC DNA]</scope>
    <source>
        <strain evidence="3">DSM 2782</strain>
    </source>
</reference>
<evidence type="ECO:0000313" key="3">
    <source>
        <dbReference type="EMBL" id="EGD49176.1"/>
    </source>
</evidence>
<accession>F1T9J4</accession>
<dbReference type="EMBL" id="ACXX02000002">
    <property type="protein sequence ID" value="EGD49176.1"/>
    <property type="molecule type" value="Genomic_DNA"/>
</dbReference>
<feature type="transmembrane region" description="Helical" evidence="1">
    <location>
        <begin position="6"/>
        <end position="24"/>
    </location>
</feature>
<dbReference type="InterPro" id="IPR051158">
    <property type="entry name" value="Metallophosphoesterase_sf"/>
</dbReference>
<evidence type="ECO:0000259" key="2">
    <source>
        <dbReference type="Pfam" id="PF00149"/>
    </source>
</evidence>
<dbReference type="eggNOG" id="COG1408">
    <property type="taxonomic scope" value="Bacteria"/>
</dbReference>
<keyword evidence="1" id="KW-0812">Transmembrane</keyword>
<evidence type="ECO:0000256" key="1">
    <source>
        <dbReference type="SAM" id="Phobius"/>
    </source>
</evidence>
<dbReference type="PANTHER" id="PTHR31302:SF0">
    <property type="entry name" value="TRANSMEMBRANE PROTEIN WITH METALLOPHOSPHOESTERASE DOMAIN"/>
    <property type="match status" value="1"/>
</dbReference>
<dbReference type="RefSeq" id="WP_004617370.1">
    <property type="nucleotide sequence ID" value="NZ_ACXX02000002.1"/>
</dbReference>
<sequence length="269" mass="30655">MNYIIITSTIVLLLVYMLFETTLLKKNYINFSKSSKGLKIAHLSDLHVNHIHIQKKKLINKLKEVNPDIVLISGDYIETEKDIPKALDLIKAIADIFPVYLTLGNHDHKAHQIINKGVEGFIDQLEQTGAVVLNNASVSICKNSTTYNIIGIDDLKRGKPDLAKAFANVNSSFQNHINIVLSHNPDTLLTLSQHHTDYFLCGHFHGGQIWMPFHLEFRILRREQLCRRGYRRGLHKINGIVIYINRGLGNVLFPFRFFSVPEIAVIQLP</sequence>
<keyword evidence="1" id="KW-1133">Transmembrane helix</keyword>
<keyword evidence="1" id="KW-0472">Membrane</keyword>
<dbReference type="SUPFAM" id="SSF56300">
    <property type="entry name" value="Metallo-dependent phosphatases"/>
    <property type="match status" value="1"/>
</dbReference>
<dbReference type="OrthoDB" id="9780884at2"/>
<dbReference type="Proteomes" id="UP000003860">
    <property type="component" value="Unassembled WGS sequence"/>
</dbReference>
<dbReference type="InterPro" id="IPR004843">
    <property type="entry name" value="Calcineurin-like_PHP"/>
</dbReference>
<dbReference type="AlphaFoldDB" id="F1T9J4"/>
<proteinExistence type="predicted"/>
<protein>
    <submittedName>
        <fullName evidence="3">Metallophosphoesterase</fullName>
    </submittedName>
</protein>
<keyword evidence="4" id="KW-1185">Reference proteome</keyword>
<name>F1T9J4_9FIRM</name>
<dbReference type="Gene3D" id="3.60.21.10">
    <property type="match status" value="1"/>
</dbReference>
<comment type="caution">
    <text evidence="3">The sequence shown here is derived from an EMBL/GenBank/DDBJ whole genome shotgun (WGS) entry which is preliminary data.</text>
</comment>